<feature type="compositionally biased region" description="Polar residues" evidence="1">
    <location>
        <begin position="144"/>
        <end position="158"/>
    </location>
</feature>
<feature type="compositionally biased region" description="Low complexity" evidence="1">
    <location>
        <begin position="265"/>
        <end position="286"/>
    </location>
</feature>
<feature type="region of interest" description="Disordered" evidence="1">
    <location>
        <begin position="421"/>
        <end position="685"/>
    </location>
</feature>
<feature type="compositionally biased region" description="Polar residues" evidence="1">
    <location>
        <begin position="247"/>
        <end position="262"/>
    </location>
</feature>
<evidence type="ECO:0000313" key="2">
    <source>
        <dbReference type="EMBL" id="WAQ82949.1"/>
    </source>
</evidence>
<feature type="region of interest" description="Disordered" evidence="1">
    <location>
        <begin position="121"/>
        <end position="391"/>
    </location>
</feature>
<feature type="compositionally biased region" description="Low complexity" evidence="1">
    <location>
        <begin position="309"/>
        <end position="349"/>
    </location>
</feature>
<feature type="compositionally biased region" description="Polar residues" evidence="1">
    <location>
        <begin position="183"/>
        <end position="194"/>
    </location>
</feature>
<accession>A0ABY7CCN9</accession>
<feature type="compositionally biased region" description="Low complexity" evidence="1">
    <location>
        <begin position="501"/>
        <end position="518"/>
    </location>
</feature>
<dbReference type="EMBL" id="CP110423">
    <property type="protein sequence ID" value="WAQ82949.1"/>
    <property type="molecule type" value="Genomic_DNA"/>
</dbReference>
<reference evidence="2" key="1">
    <citation type="submission" date="2022-10" db="EMBL/GenBank/DDBJ databases">
        <title>Puccinia triticina Genome sequencing and assembly.</title>
        <authorList>
            <person name="Li C."/>
        </authorList>
    </citation>
    <scope>NUCLEOTIDE SEQUENCE</scope>
    <source>
        <strain evidence="2">Pt15</strain>
    </source>
</reference>
<organism evidence="2 3">
    <name type="scientific">Puccinia triticina</name>
    <dbReference type="NCBI Taxonomy" id="208348"/>
    <lineage>
        <taxon>Eukaryota</taxon>
        <taxon>Fungi</taxon>
        <taxon>Dikarya</taxon>
        <taxon>Basidiomycota</taxon>
        <taxon>Pucciniomycotina</taxon>
        <taxon>Pucciniomycetes</taxon>
        <taxon>Pucciniales</taxon>
        <taxon>Pucciniaceae</taxon>
        <taxon>Puccinia</taxon>
    </lineage>
</organism>
<feature type="compositionally biased region" description="Low complexity" evidence="1">
    <location>
        <begin position="600"/>
        <end position="614"/>
    </location>
</feature>
<dbReference type="Proteomes" id="UP001164743">
    <property type="component" value="Chromosome 3A"/>
</dbReference>
<dbReference type="GeneID" id="77808166"/>
<feature type="region of interest" description="Disordered" evidence="1">
    <location>
        <begin position="719"/>
        <end position="749"/>
    </location>
</feature>
<feature type="compositionally biased region" description="Low complexity" evidence="1">
    <location>
        <begin position="163"/>
        <end position="177"/>
    </location>
</feature>
<proteinExistence type="predicted"/>
<sequence>MKRPPNTHEPIWKDPNQLNMAELREVLLAFKIVFDQTERRTLLFQRYVRVAACESPESLECWLEQDTFQPPLPAPEQLVVPKLKIFLALYEVDYPAQASRGHLLKLYNSLAERLDPSQRASTAVVIPCKRPRPTRPPPKKHKSNTNQDLPPTSSSARNVNHDLLPSSSSAPPVTTSSPPLPFENTNQQSSQDLSTLPPPSHVARSKRAKIQARDSARYSPYTRQASHEVQQTPQTPVASRITRARRSSQTSGTSEGRSLSHTSRGRSLSRASRSSGGSPPRQSPRLRAARESRSLATSTTSAGSEVGEQQTTSTSPTSVASSSAQTTRSYARSSTSRTSATSRSSGAYSLRRSPMAASPHDLNNLYDSDSDDSDFAHDGIDGSDGSDSDDSDYDYCIHVGEVEWLAADCHRNGAGVCPRENSVAASDDSQIIRGESFEPTPANLLGRPQRSTVPVSEPPLPEDSYHTELFPTRRIPRASPRASSEPPTPEVDNTSNKGTHSSRTSQSPSSANSQQSLQEYAPQSQHVALDSPSLHSSIGHLDGTTSGEPERRDSEPVSSVPANSESDAYVGSSIADNTDMPTHREVSQQSSSPAHRNSELARSSVSSGSGFEASIEAHTAVEPDSTQELVVPDESTQEVVSDGSPQAGLPSPRTPHGDPAASRPPASSRKRKSEPPLHWPEPSELSRTEIQAYLDRHNVRYTEASRMSRLVGSYNLLRCSHSGRSPKRPKSPASAVSDPSSSKPRSRRVRFRVEVQDSIDDEEVGFVYTPELAPASISPSLAASSSNFSPSLAASSSNY</sequence>
<name>A0ABY7CCN9_9BASI</name>
<feature type="compositionally biased region" description="Basic residues" evidence="1">
    <location>
        <begin position="129"/>
        <end position="143"/>
    </location>
</feature>
<feature type="region of interest" description="Disordered" evidence="1">
    <location>
        <begin position="778"/>
        <end position="799"/>
    </location>
</feature>
<feature type="compositionally biased region" description="Low complexity" evidence="1">
    <location>
        <begin position="731"/>
        <end position="743"/>
    </location>
</feature>
<keyword evidence="3" id="KW-1185">Reference proteome</keyword>
<evidence type="ECO:0000256" key="1">
    <source>
        <dbReference type="SAM" id="MobiDB-lite"/>
    </source>
</evidence>
<feature type="compositionally biased region" description="Polar residues" evidence="1">
    <location>
        <begin position="221"/>
        <end position="237"/>
    </location>
</feature>
<gene>
    <name evidence="2" type="ORF">PtA15_3A315</name>
</gene>
<evidence type="ECO:0000313" key="3">
    <source>
        <dbReference type="Proteomes" id="UP001164743"/>
    </source>
</evidence>
<protein>
    <submittedName>
        <fullName evidence="2">Uncharacterized protein</fullName>
    </submittedName>
</protein>
<dbReference type="RefSeq" id="XP_053018504.1">
    <property type="nucleotide sequence ID" value="XM_053167271.1"/>
</dbReference>
<feature type="compositionally biased region" description="Polar residues" evidence="1">
    <location>
        <begin position="556"/>
        <end position="566"/>
    </location>
</feature>